<dbReference type="AlphaFoldDB" id="A0A2R7YAC3"/>
<evidence type="ECO:0000313" key="1">
    <source>
        <dbReference type="EMBL" id="PUA34259.1"/>
    </source>
</evidence>
<organism evidence="1 2">
    <name type="scientific">Candidatus Terraquivivens tikiterensis</name>
    <dbReference type="NCBI Taxonomy" id="1980982"/>
    <lineage>
        <taxon>Archaea</taxon>
        <taxon>Nitrososphaerota</taxon>
        <taxon>Candidatus Wolframiiraptoraceae</taxon>
        <taxon>Candidatus Terraquivivens</taxon>
    </lineage>
</organism>
<dbReference type="Proteomes" id="UP000244066">
    <property type="component" value="Unassembled WGS sequence"/>
</dbReference>
<comment type="caution">
    <text evidence="1">The sequence shown here is derived from an EMBL/GenBank/DDBJ whole genome shotgun (WGS) entry which is preliminary data.</text>
</comment>
<accession>A0A2R7YAC3</accession>
<name>A0A2R7YAC3_9ARCH</name>
<protein>
    <submittedName>
        <fullName evidence="1">Uncharacterized protein</fullName>
    </submittedName>
</protein>
<evidence type="ECO:0000313" key="2">
    <source>
        <dbReference type="Proteomes" id="UP000244066"/>
    </source>
</evidence>
<sequence length="263" mass="30679">MAVSPGKELGLIIKPPTVSSSVKVAEYLKSQKFESLFLNLPRSLDGLVAEYMMGMKYEDLVEEVRRRKLLPEPVESWLREYEPLLRNLREKGVEVFTFCYREDKAFEAEAKASIEAALLVLRDSITGKVSLDRWLKLLTSQAHTANLTRREADYILDESSNYDKNICIAGFEGRDLKKYLGKEMGTWIRYIGLPYHFTPLEVLRRELLLKEVSEERMRELIKEHIRFIREMVVPKDLENAILEWTKKKLYWQAGALRMEGRDG</sequence>
<reference evidence="1 2" key="1">
    <citation type="submission" date="2017-04" db="EMBL/GenBank/DDBJ databases">
        <title>Draft Aigarchaeota genome from a New Zealand hot spring.</title>
        <authorList>
            <person name="Reysenbach A.-L."/>
            <person name="Donaho J.A."/>
            <person name="Gerhart J."/>
            <person name="Kelley J.F."/>
            <person name="Kouba K."/>
            <person name="Podar M."/>
            <person name="Stott M."/>
        </authorList>
    </citation>
    <scope>NUCLEOTIDE SEQUENCE [LARGE SCALE GENOMIC DNA]</scope>
    <source>
        <strain evidence="1">NZ13_MG1</strain>
    </source>
</reference>
<proteinExistence type="predicted"/>
<dbReference type="EMBL" id="NDWU01000002">
    <property type="protein sequence ID" value="PUA34259.1"/>
    <property type="molecule type" value="Genomic_DNA"/>
</dbReference>
<gene>
    <name evidence="1" type="ORF">B9J98_01340</name>
</gene>